<dbReference type="PANTHER" id="PTHR36981">
    <property type="entry name" value="ZGC:195170"/>
    <property type="match status" value="1"/>
</dbReference>
<keyword evidence="3" id="KW-1185">Reference proteome</keyword>
<name>A0A8J1KXY2_XENLA</name>
<feature type="region of interest" description="Disordered" evidence="1">
    <location>
        <begin position="1"/>
        <end position="32"/>
    </location>
</feature>
<proteinExistence type="predicted"/>
<dbReference type="AlphaFoldDB" id="A0A8J1KXY2"/>
<dbReference type="Pfam" id="PF20478">
    <property type="entry name" value="P2RX7_C"/>
    <property type="match status" value="1"/>
</dbReference>
<reference evidence="4" key="1">
    <citation type="submission" date="2025-08" db="UniProtKB">
        <authorList>
            <consortium name="RefSeq"/>
        </authorList>
    </citation>
    <scope>IDENTIFICATION</scope>
    <source>
        <strain evidence="4">J_2021</strain>
        <tissue evidence="4">Erythrocytes</tissue>
    </source>
</reference>
<dbReference type="GeneID" id="121394358"/>
<evidence type="ECO:0000256" key="1">
    <source>
        <dbReference type="SAM" id="MobiDB-lite"/>
    </source>
</evidence>
<protein>
    <submittedName>
        <fullName evidence="4">P2X purinoceptor 7-like</fullName>
    </submittedName>
</protein>
<accession>A0A8J1KXY2</accession>
<dbReference type="RefSeq" id="XP_041421119.1">
    <property type="nucleotide sequence ID" value="XM_041565185.1"/>
</dbReference>
<dbReference type="Proteomes" id="UP000186698">
    <property type="component" value="Chromosome 5S"/>
</dbReference>
<evidence type="ECO:0000313" key="3">
    <source>
        <dbReference type="Proteomes" id="UP000186698"/>
    </source>
</evidence>
<feature type="compositionally biased region" description="Acidic residues" evidence="1">
    <location>
        <begin position="22"/>
        <end position="31"/>
    </location>
</feature>
<feature type="domain" description="P2X purinoreceptor 7 intracellular" evidence="2">
    <location>
        <begin position="73"/>
        <end position="210"/>
    </location>
</feature>
<gene>
    <name evidence="4" type="primary">LOC121394358</name>
</gene>
<dbReference type="PANTHER" id="PTHR36981:SF11">
    <property type="entry name" value="P2X PURINOCEPTOR 7-LIKE"/>
    <property type="match status" value="1"/>
</dbReference>
<dbReference type="InterPro" id="IPR046815">
    <property type="entry name" value="P2RX7_C"/>
</dbReference>
<evidence type="ECO:0000259" key="2">
    <source>
        <dbReference type="Pfam" id="PF20478"/>
    </source>
</evidence>
<dbReference type="KEGG" id="xla:121394358"/>
<organism evidence="3 4">
    <name type="scientific">Xenopus laevis</name>
    <name type="common">African clawed frog</name>
    <dbReference type="NCBI Taxonomy" id="8355"/>
    <lineage>
        <taxon>Eukaryota</taxon>
        <taxon>Metazoa</taxon>
        <taxon>Chordata</taxon>
        <taxon>Craniata</taxon>
        <taxon>Vertebrata</taxon>
        <taxon>Euteleostomi</taxon>
        <taxon>Amphibia</taxon>
        <taxon>Batrachia</taxon>
        <taxon>Anura</taxon>
        <taxon>Pipoidea</taxon>
        <taxon>Pipidae</taxon>
        <taxon>Xenopodinae</taxon>
        <taxon>Xenopus</taxon>
        <taxon>Xenopus</taxon>
    </lineage>
</organism>
<dbReference type="OrthoDB" id="9907364at2759"/>
<sequence>MFLHNAILPGKDSDVESTELSTSEDTEDESDHTDVIDTVCDLDLDSLYAGLRSMMQLQHVQCFQNDPVWPIGSDIPDENIENSRIDNTNWCACSLCVSMPTLAESLCCHELDDLKQHLSEEISCISQLAAIKAIILSEAMLTLMIRFHGKVSASQFKEHKHRYLRKAAYRSFTVWAHGFLGPRYRLPIPSCIVKTVRSTFPDPEGKYTGFFYAEDIDAADMALDF</sequence>
<evidence type="ECO:0000313" key="4">
    <source>
        <dbReference type="RefSeq" id="XP_041421119.1"/>
    </source>
</evidence>